<proteinExistence type="inferred from homology"/>
<feature type="transmembrane region" description="Helical" evidence="8">
    <location>
        <begin position="16"/>
        <end position="36"/>
    </location>
</feature>
<feature type="transmembrane region" description="Helical" evidence="8">
    <location>
        <begin position="48"/>
        <end position="69"/>
    </location>
</feature>
<feature type="transmembrane region" description="Helical" evidence="8">
    <location>
        <begin position="220"/>
        <end position="241"/>
    </location>
</feature>
<dbReference type="EMBL" id="UATH01000001">
    <property type="protein sequence ID" value="SPY09064.1"/>
    <property type="molecule type" value="Genomic_DNA"/>
</dbReference>
<dbReference type="PANTHER" id="PTHR22911">
    <property type="entry name" value="ACYL-MALONYL CONDENSING ENZYME-RELATED"/>
    <property type="match status" value="1"/>
</dbReference>
<feature type="transmembrane region" description="Helical" evidence="8">
    <location>
        <begin position="159"/>
        <end position="176"/>
    </location>
</feature>
<evidence type="ECO:0000256" key="4">
    <source>
        <dbReference type="ARBA" id="ARBA00022475"/>
    </source>
</evidence>
<evidence type="ECO:0000256" key="8">
    <source>
        <dbReference type="SAM" id="Phobius"/>
    </source>
</evidence>
<evidence type="ECO:0000313" key="11">
    <source>
        <dbReference type="Proteomes" id="UP000250242"/>
    </source>
</evidence>
<keyword evidence="6 8" id="KW-1133">Transmembrane helix</keyword>
<protein>
    <submittedName>
        <fullName evidence="10">Putative chloramphenical resistance permease RarD</fullName>
    </submittedName>
</protein>
<evidence type="ECO:0000256" key="1">
    <source>
        <dbReference type="ARBA" id="ARBA00004651"/>
    </source>
</evidence>
<name>A0A2X1WKD9_9BURK</name>
<keyword evidence="4" id="KW-1003">Cell membrane</keyword>
<comment type="similarity">
    <text evidence="2">Belongs to the EamA transporter family.</text>
</comment>
<feature type="transmembrane region" description="Helical" evidence="8">
    <location>
        <begin position="279"/>
        <end position="297"/>
    </location>
</feature>
<reference evidence="10 11" key="1">
    <citation type="submission" date="2018-06" db="EMBL/GenBank/DDBJ databases">
        <authorList>
            <consortium name="Pathogen Informatics"/>
            <person name="Doyle S."/>
        </authorList>
    </citation>
    <scope>NUCLEOTIDE SEQUENCE [LARGE SCALE GENOMIC DNA]</scope>
    <source>
        <strain evidence="10 11">NCTC11009</strain>
    </source>
</reference>
<sequence length="312" mass="34175">MHNPSTKPLITDAQQGVALALSCYIVWGIFPLYWGVIGSFGLSADQILAQRIVWSSLFAIILVLLCRQVNTLLGAISQGRVLVLFAMASFILSFNWLAYIYGVSINRVLDTSLGYFMSPLVSIFLARVFLGERINGSQLIALILAALGVLWLAILSGDIPWIALILSSTWGIYSLLRKKASLPVVPGFALETLLMLPFAGAYLWWLQAQDALVFSGLGPVQLGIVMTTGVVTGLPLLLFAAAVKRSSLGTISMLQYISPTIQFLIGIFILHESFDLTRFFGYLLVWLAVIVFCVSSYKQYSATKQHTARKAA</sequence>
<keyword evidence="5 8" id="KW-0812">Transmembrane</keyword>
<evidence type="ECO:0000256" key="5">
    <source>
        <dbReference type="ARBA" id="ARBA00022692"/>
    </source>
</evidence>
<keyword evidence="7 8" id="KW-0472">Membrane</keyword>
<evidence type="ECO:0000256" key="3">
    <source>
        <dbReference type="ARBA" id="ARBA00022448"/>
    </source>
</evidence>
<dbReference type="AlphaFoldDB" id="A0A2X1WKD9"/>
<dbReference type="GO" id="GO:0005886">
    <property type="term" value="C:plasma membrane"/>
    <property type="evidence" value="ECO:0007669"/>
    <property type="project" value="UniProtKB-SubCell"/>
</dbReference>
<dbReference type="InterPro" id="IPR000620">
    <property type="entry name" value="EamA_dom"/>
</dbReference>
<feature type="transmembrane region" description="Helical" evidence="8">
    <location>
        <begin position="253"/>
        <end position="273"/>
    </location>
</feature>
<dbReference type="Proteomes" id="UP000250242">
    <property type="component" value="Unassembled WGS sequence"/>
</dbReference>
<dbReference type="SUPFAM" id="SSF103481">
    <property type="entry name" value="Multidrug resistance efflux transporter EmrE"/>
    <property type="match status" value="2"/>
</dbReference>
<feature type="transmembrane region" description="Helical" evidence="8">
    <location>
        <begin position="81"/>
        <end position="101"/>
    </location>
</feature>
<evidence type="ECO:0000256" key="2">
    <source>
        <dbReference type="ARBA" id="ARBA00007362"/>
    </source>
</evidence>
<evidence type="ECO:0000313" key="10">
    <source>
        <dbReference type="EMBL" id="SPY09064.1"/>
    </source>
</evidence>
<feature type="domain" description="EamA" evidence="9">
    <location>
        <begin position="16"/>
        <end position="152"/>
    </location>
</feature>
<comment type="subcellular location">
    <subcellularLocation>
        <location evidence="1">Cell membrane</location>
        <topology evidence="1">Multi-pass membrane protein</topology>
    </subcellularLocation>
</comment>
<dbReference type="RefSeq" id="WP_113062916.1">
    <property type="nucleotide sequence ID" value="NZ_UATH01000001.1"/>
</dbReference>
<gene>
    <name evidence="10" type="primary">rarD_1</name>
    <name evidence="10" type="ORF">NCTC11009_02317</name>
</gene>
<dbReference type="PANTHER" id="PTHR22911:SF137">
    <property type="entry name" value="SOLUTE CARRIER FAMILY 35 MEMBER G2-RELATED"/>
    <property type="match status" value="1"/>
</dbReference>
<feature type="transmembrane region" description="Helical" evidence="8">
    <location>
        <begin position="113"/>
        <end position="130"/>
    </location>
</feature>
<dbReference type="Pfam" id="PF00892">
    <property type="entry name" value="EamA"/>
    <property type="match status" value="2"/>
</dbReference>
<dbReference type="InterPro" id="IPR037185">
    <property type="entry name" value="EmrE-like"/>
</dbReference>
<evidence type="ECO:0000256" key="7">
    <source>
        <dbReference type="ARBA" id="ARBA00023136"/>
    </source>
</evidence>
<feature type="transmembrane region" description="Helical" evidence="8">
    <location>
        <begin position="137"/>
        <end position="153"/>
    </location>
</feature>
<accession>A0A2X1WKD9</accession>
<evidence type="ECO:0000256" key="6">
    <source>
        <dbReference type="ARBA" id="ARBA00022989"/>
    </source>
</evidence>
<organism evidence="10 11">
    <name type="scientific">Oligella urethralis</name>
    <dbReference type="NCBI Taxonomy" id="90245"/>
    <lineage>
        <taxon>Bacteria</taxon>
        <taxon>Pseudomonadati</taxon>
        <taxon>Pseudomonadota</taxon>
        <taxon>Betaproteobacteria</taxon>
        <taxon>Burkholderiales</taxon>
        <taxon>Alcaligenaceae</taxon>
        <taxon>Oligella</taxon>
    </lineage>
</organism>
<evidence type="ECO:0000259" key="9">
    <source>
        <dbReference type="Pfam" id="PF00892"/>
    </source>
</evidence>
<dbReference type="NCBIfam" id="TIGR00688">
    <property type="entry name" value="rarD"/>
    <property type="match status" value="1"/>
</dbReference>
<dbReference type="InterPro" id="IPR004626">
    <property type="entry name" value="RarD"/>
</dbReference>
<dbReference type="PROSITE" id="PS51257">
    <property type="entry name" value="PROKAR_LIPOPROTEIN"/>
    <property type="match status" value="1"/>
</dbReference>
<feature type="transmembrane region" description="Helical" evidence="8">
    <location>
        <begin position="188"/>
        <end position="208"/>
    </location>
</feature>
<keyword evidence="3" id="KW-0813">Transport</keyword>
<feature type="domain" description="EamA" evidence="9">
    <location>
        <begin position="162"/>
        <end position="291"/>
    </location>
</feature>